<dbReference type="EMBL" id="CP171742">
    <property type="protein sequence ID" value="XKR68534.1"/>
    <property type="molecule type" value="Genomic_DNA"/>
</dbReference>
<proteinExistence type="predicted"/>
<gene>
    <name evidence="1" type="ORF">QUC96_008720</name>
</gene>
<keyword evidence="2" id="KW-1185">Reference proteome</keyword>
<reference evidence="1" key="1">
    <citation type="submission" date="2024-09" db="EMBL/GenBank/DDBJ databases">
        <authorList>
            <person name="Gagne-Thivierge C."/>
        </authorList>
    </citation>
    <scope>NUCLEOTIDE SEQUENCE</scope>
    <source>
        <strain evidence="1">SC310</strain>
    </source>
</reference>
<evidence type="ECO:0000313" key="1">
    <source>
        <dbReference type="EMBL" id="XKR68534.1"/>
    </source>
</evidence>
<accession>A0ACD5FKD9</accession>
<dbReference type="Proteomes" id="UP001234913">
    <property type="component" value="Chromosome"/>
</dbReference>
<sequence length="80" mass="9450">MNLGISKELRRVINTLIKYLPYISNTIQYPHLTTGPIEGINNKIKLIKRVAYGYRNFYNFKNKILIISRTFVSECKKRTK</sequence>
<organism evidence="1 2">
    <name type="scientific">Staphylococcus hyicus</name>
    <dbReference type="NCBI Taxonomy" id="1284"/>
    <lineage>
        <taxon>Bacteria</taxon>
        <taxon>Bacillati</taxon>
        <taxon>Bacillota</taxon>
        <taxon>Bacilli</taxon>
        <taxon>Bacillales</taxon>
        <taxon>Staphylococcaceae</taxon>
        <taxon>Staphylococcus</taxon>
    </lineage>
</organism>
<name>A0ACD5FKD9_STAHY</name>
<evidence type="ECO:0000313" key="2">
    <source>
        <dbReference type="Proteomes" id="UP001234913"/>
    </source>
</evidence>
<protein>
    <submittedName>
        <fullName evidence="1">Transposase</fullName>
    </submittedName>
</protein>